<keyword evidence="1" id="KW-0472">Membrane</keyword>
<evidence type="ECO:0008006" key="4">
    <source>
        <dbReference type="Google" id="ProtNLM"/>
    </source>
</evidence>
<dbReference type="EMBL" id="BAAACG010000006">
    <property type="protein sequence ID" value="GAA0736414.1"/>
    <property type="molecule type" value="Genomic_DNA"/>
</dbReference>
<gene>
    <name evidence="2" type="ORF">GCM10008906_11360</name>
</gene>
<feature type="transmembrane region" description="Helical" evidence="1">
    <location>
        <begin position="25"/>
        <end position="52"/>
    </location>
</feature>
<evidence type="ECO:0000313" key="3">
    <source>
        <dbReference type="Proteomes" id="UP001501510"/>
    </source>
</evidence>
<evidence type="ECO:0000256" key="1">
    <source>
        <dbReference type="SAM" id="Phobius"/>
    </source>
</evidence>
<name>A0ABP3ULI8_9CLOT</name>
<protein>
    <recommendedName>
        <fullName evidence="4">ABC-2 family transporter protein</fullName>
    </recommendedName>
</protein>
<evidence type="ECO:0000313" key="2">
    <source>
        <dbReference type="EMBL" id="GAA0736414.1"/>
    </source>
</evidence>
<proteinExistence type="predicted"/>
<reference evidence="3" key="1">
    <citation type="journal article" date="2019" name="Int. J. Syst. Evol. Microbiol.">
        <title>The Global Catalogue of Microorganisms (GCM) 10K type strain sequencing project: providing services to taxonomists for standard genome sequencing and annotation.</title>
        <authorList>
            <consortium name="The Broad Institute Genomics Platform"/>
            <consortium name="The Broad Institute Genome Sequencing Center for Infectious Disease"/>
            <person name="Wu L."/>
            <person name="Ma J."/>
        </authorList>
    </citation>
    <scope>NUCLEOTIDE SEQUENCE [LARGE SCALE GENOMIC DNA]</scope>
    <source>
        <strain evidence="3">JCM 1407</strain>
    </source>
</reference>
<keyword evidence="3" id="KW-1185">Reference proteome</keyword>
<keyword evidence="1" id="KW-1133">Transmembrane helix</keyword>
<feature type="transmembrane region" description="Helical" evidence="1">
    <location>
        <begin position="73"/>
        <end position="96"/>
    </location>
</feature>
<accession>A0ABP3ULI8</accession>
<comment type="caution">
    <text evidence="2">The sequence shown here is derived from an EMBL/GenBank/DDBJ whole genome shotgun (WGS) entry which is preliminary data.</text>
</comment>
<sequence length="102" mass="11754">MLLWIAVVSLITALTMFFKNTKKFIFFYISLFLIIKQVIMNLISTVISTESIEKITILRLFDQISLLSESIDTLIFVSLVSVGYIAIFIAIGLIYFHKREVK</sequence>
<keyword evidence="1" id="KW-0812">Transmembrane</keyword>
<organism evidence="2 3">
    <name type="scientific">Clostridium oceanicum</name>
    <dbReference type="NCBI Taxonomy" id="1543"/>
    <lineage>
        <taxon>Bacteria</taxon>
        <taxon>Bacillati</taxon>
        <taxon>Bacillota</taxon>
        <taxon>Clostridia</taxon>
        <taxon>Eubacteriales</taxon>
        <taxon>Clostridiaceae</taxon>
        <taxon>Clostridium</taxon>
    </lineage>
</organism>
<dbReference type="Proteomes" id="UP001501510">
    <property type="component" value="Unassembled WGS sequence"/>
</dbReference>